<dbReference type="KEGG" id="ial:IALB_3092"/>
<dbReference type="SMART" id="SM00471">
    <property type="entry name" value="HDc"/>
    <property type="match status" value="1"/>
</dbReference>
<keyword evidence="1 3" id="KW-0378">Hydrolase</keyword>
<dbReference type="GO" id="GO:0008832">
    <property type="term" value="F:dGTPase activity"/>
    <property type="evidence" value="ECO:0007669"/>
    <property type="project" value="TreeGrafter"/>
</dbReference>
<dbReference type="EMBL" id="CP003418">
    <property type="protein sequence ID" value="AFH50795.1"/>
    <property type="molecule type" value="Genomic_DNA"/>
</dbReference>
<dbReference type="PATRIC" id="fig|945713.3.peg.3116"/>
<dbReference type="eggNOG" id="COG0232">
    <property type="taxonomic scope" value="Bacteria"/>
</dbReference>
<dbReference type="InterPro" id="IPR003607">
    <property type="entry name" value="HD/PDEase_dom"/>
</dbReference>
<sequence length="454" mass="51903">MDWKKLLSSVQLGTDEKNYKSSHDGRSQFQRDFDRIVFSPAFRRLQDKTQVFPLPESDFVHTRLTHSLEVSVVGRSLGNLVGEKIISRHNHLKNDFTKFHFGEIVAAACLAHDIGNPPFGHSGEESISEYFRNGNGKKFKDDINNEKKWNDLIKFEGNAQGFRIITKLQNPKVVGGLRLTYATLAALTKYPKESLTNNSSASSKIYRKFGFFQSEREIFKSVAEHTELLRMNSSDYFWCRHPLSFLVEAADDICYRIMDLEDGYRLGLVTFTETEQLLKNLIRIELVSDYNHRDDAEKIGYLRAKAISELVKELAEIFLDYENDILSAKLNDELIALIPAAKGLNEIEKLSVEKIYRHRTVVEREAAGYEVLGGLLDAFINSFNEWLDGNIKPKNRTLVNLLPKRIILNANSDTEIYERLLMIIDFISGMTDSFAVSLFRKIKGISLPGSRLTE</sequence>
<organism evidence="3 4">
    <name type="scientific">Ignavibacterium album (strain DSM 19864 / JCM 16511 / NBRC 101810 / Mat9-16)</name>
    <dbReference type="NCBI Taxonomy" id="945713"/>
    <lineage>
        <taxon>Bacteria</taxon>
        <taxon>Pseudomonadati</taxon>
        <taxon>Ignavibacteriota</taxon>
        <taxon>Ignavibacteria</taxon>
        <taxon>Ignavibacteriales</taxon>
        <taxon>Ignavibacteriaceae</taxon>
        <taxon>Ignavibacterium</taxon>
    </lineage>
</organism>
<dbReference type="SUPFAM" id="SSF109604">
    <property type="entry name" value="HD-domain/PDEase-like"/>
    <property type="match status" value="1"/>
</dbReference>
<keyword evidence="4" id="KW-1185">Reference proteome</keyword>
<evidence type="ECO:0000313" key="4">
    <source>
        <dbReference type="Proteomes" id="UP000007394"/>
    </source>
</evidence>
<dbReference type="InterPro" id="IPR006261">
    <property type="entry name" value="dGTPase"/>
</dbReference>
<evidence type="ECO:0000313" key="3">
    <source>
        <dbReference type="EMBL" id="AFH50795.1"/>
    </source>
</evidence>
<evidence type="ECO:0000259" key="2">
    <source>
        <dbReference type="PROSITE" id="PS51831"/>
    </source>
</evidence>
<dbReference type="STRING" id="945713.IALB_3092"/>
<reference evidence="3 4" key="1">
    <citation type="journal article" date="2012" name="Front. Microbiol.">
        <title>Complete genome of Ignavibacterium album, a metabolically versatile, flagellated, facultative anaerobe from the phylum Chlorobi.</title>
        <authorList>
            <person name="Liu Z."/>
            <person name="Frigaard N.-U."/>
            <person name="Vogl K."/>
            <person name="Iino T."/>
            <person name="Ohkuma M."/>
            <person name="Overmann J."/>
            <person name="Bryant D.A."/>
        </authorList>
    </citation>
    <scope>NUCLEOTIDE SEQUENCE [LARGE SCALE GENOMIC DNA]</scope>
    <source>
        <strain evidence="4">DSM 19864 / JCM 16511 / NBRC 101810 / Mat9-16</strain>
    </source>
</reference>
<dbReference type="InterPro" id="IPR006674">
    <property type="entry name" value="HD_domain"/>
</dbReference>
<gene>
    <name evidence="3" type="primary">dgt</name>
    <name evidence="3" type="ordered locus">IALB_3092</name>
</gene>
<dbReference type="AlphaFoldDB" id="I0AP88"/>
<dbReference type="Gene3D" id="1.10.3410.10">
    <property type="entry name" value="putative deoxyguanosinetriphosphate triphosphohydrolase like domain"/>
    <property type="match status" value="1"/>
</dbReference>
<dbReference type="GO" id="GO:0006203">
    <property type="term" value="P:dGTP catabolic process"/>
    <property type="evidence" value="ECO:0007669"/>
    <property type="project" value="TreeGrafter"/>
</dbReference>
<proteinExistence type="predicted"/>
<dbReference type="Pfam" id="PF01966">
    <property type="entry name" value="HD"/>
    <property type="match status" value="1"/>
</dbReference>
<dbReference type="PANTHER" id="PTHR11373">
    <property type="entry name" value="DEOXYNUCLEOSIDE TRIPHOSPHATE TRIPHOSPHOHYDROLASE"/>
    <property type="match status" value="1"/>
</dbReference>
<dbReference type="PANTHER" id="PTHR11373:SF32">
    <property type="entry name" value="DEOXYGUANOSINETRIPHOSPHATE TRIPHOSPHOHYDROLASE"/>
    <property type="match status" value="1"/>
</dbReference>
<dbReference type="NCBIfam" id="TIGR01353">
    <property type="entry name" value="dGTP_triPase"/>
    <property type="match status" value="1"/>
</dbReference>
<evidence type="ECO:0000256" key="1">
    <source>
        <dbReference type="ARBA" id="ARBA00022801"/>
    </source>
</evidence>
<protein>
    <submittedName>
        <fullName evidence="3">dGTP triphosphohydrolase</fullName>
    </submittedName>
</protein>
<dbReference type="InterPro" id="IPR023293">
    <property type="entry name" value="dGTP_triP_hydro_central_sf"/>
</dbReference>
<dbReference type="OrthoDB" id="9803619at2"/>
<dbReference type="Gene3D" id="1.10.3210.10">
    <property type="entry name" value="Hypothetical protein af1432"/>
    <property type="match status" value="1"/>
</dbReference>
<name>I0AP88_IGNAJ</name>
<dbReference type="CDD" id="cd00077">
    <property type="entry name" value="HDc"/>
    <property type="match status" value="1"/>
</dbReference>
<dbReference type="Pfam" id="PF13286">
    <property type="entry name" value="HD_assoc"/>
    <property type="match status" value="1"/>
</dbReference>
<dbReference type="NCBIfam" id="NF002205">
    <property type="entry name" value="PRK01096.1"/>
    <property type="match status" value="1"/>
</dbReference>
<dbReference type="Gene3D" id="1.10.3550.10">
    <property type="entry name" value="eoxyguanosinetriphosphate triphosphohydrolase domain-like"/>
    <property type="match status" value="1"/>
</dbReference>
<dbReference type="PROSITE" id="PS51831">
    <property type="entry name" value="HD"/>
    <property type="match status" value="1"/>
</dbReference>
<dbReference type="Proteomes" id="UP000007394">
    <property type="component" value="Chromosome"/>
</dbReference>
<dbReference type="RefSeq" id="WP_014561931.1">
    <property type="nucleotide sequence ID" value="NC_017464.1"/>
</dbReference>
<dbReference type="InterPro" id="IPR026875">
    <property type="entry name" value="PHydrolase_assoc_dom"/>
</dbReference>
<dbReference type="InterPro" id="IPR027432">
    <property type="entry name" value="dGTP_triphosphohydrolase_C"/>
</dbReference>
<accession>I0AP88</accession>
<feature type="domain" description="HD" evidence="2">
    <location>
        <begin position="63"/>
        <end position="256"/>
    </location>
</feature>
<dbReference type="HOGENOM" id="CLU_028163_2_0_10"/>
<dbReference type="InterPro" id="IPR050135">
    <property type="entry name" value="dGTPase-like"/>
</dbReference>